<dbReference type="Gene3D" id="3.50.4.10">
    <property type="entry name" value="Hepatocyte Growth Factor"/>
    <property type="match status" value="1"/>
</dbReference>
<dbReference type="SUPFAM" id="SSF57414">
    <property type="entry name" value="Hairpin loop containing domain-like"/>
    <property type="match status" value="1"/>
</dbReference>
<evidence type="ECO:0000313" key="4">
    <source>
        <dbReference type="Proteomes" id="UP001163046"/>
    </source>
</evidence>
<protein>
    <recommendedName>
        <fullName evidence="2">Apple domain-containing protein</fullName>
    </recommendedName>
</protein>
<feature type="domain" description="Apple" evidence="2">
    <location>
        <begin position="27"/>
        <end position="111"/>
    </location>
</feature>
<dbReference type="AlphaFoldDB" id="A0A9X0CLM1"/>
<gene>
    <name evidence="3" type="ORF">OS493_019080</name>
</gene>
<proteinExistence type="predicted"/>
<feature type="chain" id="PRO_5040969436" description="Apple domain-containing protein" evidence="1">
    <location>
        <begin position="26"/>
        <end position="227"/>
    </location>
</feature>
<dbReference type="OrthoDB" id="58529at2759"/>
<feature type="signal peptide" evidence="1">
    <location>
        <begin position="1"/>
        <end position="25"/>
    </location>
</feature>
<sequence>MVNLGWFAALFVVLGQHFNFPSTHGICQNFKFFIDKNVAPDHVLEGHVFKRSTADAVTQCHVMCRDDCRCLSMNYIHNNERDNCELNDVNEHMKPAALQYKPGASYYDLIREYTNDDDGLVYTGYARAKLEGHNLFGNWKGTCRMYELVNIRGIGCQDCTTFTRQIPDKMWHISSYFSASRGCTFDGSKGSVQQEQNFGRYAYSNPAFRCTSNSDSTTQHWIGSKFP</sequence>
<evidence type="ECO:0000259" key="2">
    <source>
        <dbReference type="PROSITE" id="PS50948"/>
    </source>
</evidence>
<keyword evidence="4" id="KW-1185">Reference proteome</keyword>
<dbReference type="Proteomes" id="UP001163046">
    <property type="component" value="Unassembled WGS sequence"/>
</dbReference>
<dbReference type="InterPro" id="IPR003609">
    <property type="entry name" value="Pan_app"/>
</dbReference>
<dbReference type="EMBL" id="MU827312">
    <property type="protein sequence ID" value="KAJ7359994.1"/>
    <property type="molecule type" value="Genomic_DNA"/>
</dbReference>
<name>A0A9X0CLM1_9CNID</name>
<keyword evidence="1" id="KW-0732">Signal</keyword>
<dbReference type="Pfam" id="PF00024">
    <property type="entry name" value="PAN_1"/>
    <property type="match status" value="1"/>
</dbReference>
<evidence type="ECO:0000313" key="3">
    <source>
        <dbReference type="EMBL" id="KAJ7359994.1"/>
    </source>
</evidence>
<accession>A0A9X0CLM1</accession>
<dbReference type="PROSITE" id="PS50948">
    <property type="entry name" value="PAN"/>
    <property type="match status" value="1"/>
</dbReference>
<organism evidence="3 4">
    <name type="scientific">Desmophyllum pertusum</name>
    <dbReference type="NCBI Taxonomy" id="174260"/>
    <lineage>
        <taxon>Eukaryota</taxon>
        <taxon>Metazoa</taxon>
        <taxon>Cnidaria</taxon>
        <taxon>Anthozoa</taxon>
        <taxon>Hexacorallia</taxon>
        <taxon>Scleractinia</taxon>
        <taxon>Caryophylliina</taxon>
        <taxon>Caryophylliidae</taxon>
        <taxon>Desmophyllum</taxon>
    </lineage>
</organism>
<evidence type="ECO:0000256" key="1">
    <source>
        <dbReference type="SAM" id="SignalP"/>
    </source>
</evidence>
<comment type="caution">
    <text evidence="3">The sequence shown here is derived from an EMBL/GenBank/DDBJ whole genome shotgun (WGS) entry which is preliminary data.</text>
</comment>
<reference evidence="3" key="1">
    <citation type="submission" date="2023-01" db="EMBL/GenBank/DDBJ databases">
        <title>Genome assembly of the deep-sea coral Lophelia pertusa.</title>
        <authorList>
            <person name="Herrera S."/>
            <person name="Cordes E."/>
        </authorList>
    </citation>
    <scope>NUCLEOTIDE SEQUENCE</scope>
    <source>
        <strain evidence="3">USNM1676648</strain>
        <tissue evidence="3">Polyp</tissue>
    </source>
</reference>
<dbReference type="SMART" id="SM00473">
    <property type="entry name" value="PAN_AP"/>
    <property type="match status" value="1"/>
</dbReference>